<sequence>MVEKFLKEYAKLIAEYPDKIQIQRNNLGENFSEIIIFADKIDAGRLIGKNGKMISAIKTVILACKVKDSTSYRVSIKTIE</sequence>
<reference evidence="1" key="1">
    <citation type="submission" date="2024-05" db="EMBL/GenBank/DDBJ databases">
        <title>Campylobacter coli isolated from environmental waters in Slovenia.</title>
        <authorList>
            <person name="Zautner A.E."/>
            <person name="Bunk B."/>
            <person name="Riedel T."/>
            <person name="Sproeer C."/>
        </authorList>
    </citation>
    <scope>NUCLEOTIDE SEQUENCE</scope>
    <source>
        <strain evidence="1">CCS1377</strain>
    </source>
</reference>
<dbReference type="InterPro" id="IPR020627">
    <property type="entry name" value="KhpA"/>
</dbReference>
<dbReference type="RefSeq" id="WP_348518211.1">
    <property type="nucleotide sequence ID" value="NZ_CP155620.1"/>
</dbReference>
<accession>A0AAU7E551</accession>
<name>A0AAU7E551_9BACT</name>
<gene>
    <name evidence="1" type="ORF">AAH949_05860</name>
</gene>
<dbReference type="AlphaFoldDB" id="A0AAU7E551"/>
<evidence type="ECO:0000313" key="1">
    <source>
        <dbReference type="EMBL" id="XBJ28629.1"/>
    </source>
</evidence>
<dbReference type="GO" id="GO:0003723">
    <property type="term" value="F:RNA binding"/>
    <property type="evidence" value="ECO:0007669"/>
    <property type="project" value="InterPro"/>
</dbReference>
<protein>
    <submittedName>
        <fullName evidence="1">KH domain-containing protein</fullName>
    </submittedName>
</protein>
<dbReference type="CDD" id="cd22533">
    <property type="entry name" value="KH-II_YlqC-like"/>
    <property type="match status" value="1"/>
</dbReference>
<organism evidence="1">
    <name type="scientific">Campylobacter sp. CCS1377</name>
    <dbReference type="NCBI Taxonomy" id="3158229"/>
    <lineage>
        <taxon>Bacteria</taxon>
        <taxon>Pseudomonadati</taxon>
        <taxon>Campylobacterota</taxon>
        <taxon>Epsilonproteobacteria</taxon>
        <taxon>Campylobacterales</taxon>
        <taxon>Campylobacteraceae</taxon>
        <taxon>Campylobacter</taxon>
    </lineage>
</organism>
<dbReference type="Pfam" id="PF13083">
    <property type="entry name" value="KH_KhpA-B"/>
    <property type="match status" value="1"/>
</dbReference>
<proteinExistence type="predicted"/>
<dbReference type="EMBL" id="CP155620">
    <property type="protein sequence ID" value="XBJ28629.1"/>
    <property type="molecule type" value="Genomic_DNA"/>
</dbReference>